<organism evidence="14 15">
    <name type="scientific">Pantoea eucrina</name>
    <dbReference type="NCBI Taxonomy" id="472693"/>
    <lineage>
        <taxon>Bacteria</taxon>
        <taxon>Pseudomonadati</taxon>
        <taxon>Pseudomonadota</taxon>
        <taxon>Gammaproteobacteria</taxon>
        <taxon>Enterobacterales</taxon>
        <taxon>Erwiniaceae</taxon>
        <taxon>Pantoea</taxon>
    </lineage>
</organism>
<keyword evidence="6" id="KW-0067">ATP-binding</keyword>
<evidence type="ECO:0000256" key="4">
    <source>
        <dbReference type="ARBA" id="ARBA00022692"/>
    </source>
</evidence>
<dbReference type="InterPro" id="IPR005074">
    <property type="entry name" value="Peptidase_C39"/>
</dbReference>
<comment type="subcellular location">
    <subcellularLocation>
        <location evidence="1">Cell membrane</location>
        <topology evidence="1">Multi-pass membrane protein</topology>
    </subcellularLocation>
</comment>
<feature type="domain" description="Peptidase C39" evidence="13">
    <location>
        <begin position="26"/>
        <end position="145"/>
    </location>
</feature>
<keyword evidence="4 10" id="KW-0812">Transmembrane</keyword>
<feature type="transmembrane region" description="Helical" evidence="10">
    <location>
        <begin position="317"/>
        <end position="337"/>
    </location>
</feature>
<feature type="domain" description="ABC transporter" evidence="11">
    <location>
        <begin position="492"/>
        <end position="709"/>
    </location>
</feature>
<comment type="catalytic activity">
    <reaction evidence="9">
        <text>ATP + H2O + xenobioticSide 1 = ADP + phosphate + xenobioticSide 2.</text>
        <dbReference type="EC" id="7.6.2.2"/>
    </reaction>
</comment>
<dbReference type="InterPro" id="IPR017871">
    <property type="entry name" value="ABC_transporter-like_CS"/>
</dbReference>
<evidence type="ECO:0000256" key="9">
    <source>
        <dbReference type="ARBA" id="ARBA00034018"/>
    </source>
</evidence>
<dbReference type="InterPro" id="IPR039421">
    <property type="entry name" value="Type_1_exporter"/>
</dbReference>
<evidence type="ECO:0000259" key="11">
    <source>
        <dbReference type="PROSITE" id="PS50893"/>
    </source>
</evidence>
<dbReference type="PANTHER" id="PTHR24221">
    <property type="entry name" value="ATP-BINDING CASSETTE SUB-FAMILY B"/>
    <property type="match status" value="1"/>
</dbReference>
<dbReference type="Gene3D" id="3.90.70.10">
    <property type="entry name" value="Cysteine proteinases"/>
    <property type="match status" value="1"/>
</dbReference>
<sequence>MRNSRFKRMVDKLAIGLVKRNTLVQQTEAAECGLACLAMICRHYGKPVDLISLRHQYARSSRGTTLTGLSAIAQQLGLATRPLSLDLDELAALQLPCVLHWEFNHFVVLVRVSRRRITLHDPASGRRYLTRKAFSNGFTGVALEAWPDSHFTATAVRHLFSPGKLLRGVHGLKAALAKIFCLSLVLESINLLLPVGTQWVMDHAIPASDRGLLTLICLALLLFILLQGAVSMVRAWSSLVLGTLINVQWQSKLFTHLLRLPLDYFARRKLGDIQARFASLDALRSTFTASIVGAMMDSIMVVGVLVMMLLYGGWLTAAVMAFVLIYVLIRLVSYPYYRALSEEMLIKEARASSFFMETLFGIGTVKMQGMTTRRAEHWLNLHIDSINTGIRVTKVEMLLGGINTLMVACDNVVILWLGTRLVMDNQMTIGMFVAFGVFRSQFSDRVRSLIDFLLQLRMTSLHNERIADIALHRPEPRRSDIPYRAVLQPLTLHVHALCYGYDGDSPSVLHNLTFTLVAGESVAVVGPSGCGKTTLMKVLCGLIQPDSGRIEVDGINIQQLGINNYQKRIASVMQDDKLFAGSIRQNICAFSEEVDEAWMVTCARMSALHEVIDALPMRYETLVGELGEGLSGGQKQRLFIARALYKKPGLLFMDEATSALDAESERQVNAAIKQLRITRLIIAHRHTTIASADRVIVLAPPNERDNTAP</sequence>
<dbReference type="Pfam" id="PF03412">
    <property type="entry name" value="Peptidase_C39"/>
    <property type="match status" value="1"/>
</dbReference>
<feature type="transmembrane region" description="Helical" evidence="10">
    <location>
        <begin position="213"/>
        <end position="233"/>
    </location>
</feature>
<evidence type="ECO:0000259" key="13">
    <source>
        <dbReference type="PROSITE" id="PS50990"/>
    </source>
</evidence>
<evidence type="ECO:0000259" key="12">
    <source>
        <dbReference type="PROSITE" id="PS50929"/>
    </source>
</evidence>
<dbReference type="InterPro" id="IPR003439">
    <property type="entry name" value="ABC_transporter-like_ATP-bd"/>
</dbReference>
<comment type="caution">
    <text evidence="14">The sequence shown here is derived from an EMBL/GenBank/DDBJ whole genome shotgun (WGS) entry which is preliminary data.</text>
</comment>
<dbReference type="PROSITE" id="PS50893">
    <property type="entry name" value="ABC_TRANSPORTER_2"/>
    <property type="match status" value="1"/>
</dbReference>
<dbReference type="SUPFAM" id="SSF90123">
    <property type="entry name" value="ABC transporter transmembrane region"/>
    <property type="match status" value="1"/>
</dbReference>
<name>A0ABU5LK52_9GAMM</name>
<feature type="transmembrane region" description="Helical" evidence="10">
    <location>
        <begin position="174"/>
        <end position="193"/>
    </location>
</feature>
<dbReference type="Pfam" id="PF00005">
    <property type="entry name" value="ABC_tran"/>
    <property type="match status" value="1"/>
</dbReference>
<evidence type="ECO:0000256" key="10">
    <source>
        <dbReference type="SAM" id="Phobius"/>
    </source>
</evidence>
<keyword evidence="5" id="KW-0547">Nucleotide-binding</keyword>
<keyword evidence="8 10" id="KW-0472">Membrane</keyword>
<dbReference type="InterPro" id="IPR011527">
    <property type="entry name" value="ABC1_TM_dom"/>
</dbReference>
<dbReference type="PROSITE" id="PS00211">
    <property type="entry name" value="ABC_TRANSPORTER_1"/>
    <property type="match status" value="1"/>
</dbReference>
<dbReference type="InterPro" id="IPR036640">
    <property type="entry name" value="ABC1_TM_sf"/>
</dbReference>
<dbReference type="PROSITE" id="PS50990">
    <property type="entry name" value="PEPTIDASE_C39"/>
    <property type="match status" value="1"/>
</dbReference>
<dbReference type="PROSITE" id="PS50929">
    <property type="entry name" value="ABC_TM1F"/>
    <property type="match status" value="1"/>
</dbReference>
<evidence type="ECO:0000256" key="6">
    <source>
        <dbReference type="ARBA" id="ARBA00022840"/>
    </source>
</evidence>
<evidence type="ECO:0000313" key="15">
    <source>
        <dbReference type="Proteomes" id="UP001288620"/>
    </source>
</evidence>
<evidence type="ECO:0000256" key="3">
    <source>
        <dbReference type="ARBA" id="ARBA00012191"/>
    </source>
</evidence>
<dbReference type="InterPro" id="IPR027417">
    <property type="entry name" value="P-loop_NTPase"/>
</dbReference>
<dbReference type="Gene3D" id="1.20.1560.10">
    <property type="entry name" value="ABC transporter type 1, transmembrane domain"/>
    <property type="match status" value="1"/>
</dbReference>
<feature type="transmembrane region" description="Helical" evidence="10">
    <location>
        <begin position="397"/>
        <end position="418"/>
    </location>
</feature>
<dbReference type="EMBL" id="JAOBTT010000002">
    <property type="protein sequence ID" value="MDZ7280283.1"/>
    <property type="molecule type" value="Genomic_DNA"/>
</dbReference>
<evidence type="ECO:0000256" key="7">
    <source>
        <dbReference type="ARBA" id="ARBA00022989"/>
    </source>
</evidence>
<evidence type="ECO:0000256" key="2">
    <source>
        <dbReference type="ARBA" id="ARBA00006526"/>
    </source>
</evidence>
<evidence type="ECO:0000256" key="1">
    <source>
        <dbReference type="ARBA" id="ARBA00004651"/>
    </source>
</evidence>
<dbReference type="PANTHER" id="PTHR24221:SF606">
    <property type="entry name" value="COLICIN V SECRETION-PROCESSING ATP-BINDING PROTEIN"/>
    <property type="match status" value="1"/>
</dbReference>
<dbReference type="SUPFAM" id="SSF52540">
    <property type="entry name" value="P-loop containing nucleoside triphosphate hydrolases"/>
    <property type="match status" value="1"/>
</dbReference>
<evidence type="ECO:0000256" key="8">
    <source>
        <dbReference type="ARBA" id="ARBA00023136"/>
    </source>
</evidence>
<keyword evidence="15" id="KW-1185">Reference proteome</keyword>
<gene>
    <name evidence="14" type="ORF">N4G40_18675</name>
</gene>
<dbReference type="Proteomes" id="UP001288620">
    <property type="component" value="Unassembled WGS sequence"/>
</dbReference>
<comment type="similarity">
    <text evidence="2">Belongs to the ABC transporter superfamily. Drug exporter-2 (TC 3.A.1.117) family.</text>
</comment>
<protein>
    <recommendedName>
        <fullName evidence="3">ABC-type xenobiotic transporter</fullName>
        <ecNumber evidence="3">7.6.2.2</ecNumber>
    </recommendedName>
</protein>
<dbReference type="RefSeq" id="WP_322544172.1">
    <property type="nucleotide sequence ID" value="NZ_JAOBTT010000002.1"/>
</dbReference>
<dbReference type="Pfam" id="PF00664">
    <property type="entry name" value="ABC_membrane"/>
    <property type="match status" value="1"/>
</dbReference>
<dbReference type="Gene3D" id="3.40.50.300">
    <property type="entry name" value="P-loop containing nucleotide triphosphate hydrolases"/>
    <property type="match status" value="1"/>
</dbReference>
<accession>A0ABU5LK52</accession>
<evidence type="ECO:0000256" key="5">
    <source>
        <dbReference type="ARBA" id="ARBA00022741"/>
    </source>
</evidence>
<dbReference type="SMART" id="SM00382">
    <property type="entry name" value="AAA"/>
    <property type="match status" value="1"/>
</dbReference>
<reference evidence="15" key="1">
    <citation type="submission" date="2023-07" db="EMBL/GenBank/DDBJ databases">
        <title>Structural and functional analysis of rice phyllospheric bacteria for their antimicrobial properties and defense elicitation against blast disease.</title>
        <authorList>
            <person name="Sahu K.P."/>
            <person name="Asharani P."/>
            <person name="Kumar M."/>
            <person name="Reddy B."/>
            <person name="Kumar A."/>
        </authorList>
    </citation>
    <scope>NUCLEOTIDE SEQUENCE [LARGE SCALE GENOMIC DNA]</scope>
    <source>
        <strain evidence="15">OsEp_Plm_30P10</strain>
    </source>
</reference>
<dbReference type="CDD" id="cd18567">
    <property type="entry name" value="ABC_6TM_CvaB_RaxB_like"/>
    <property type="match status" value="1"/>
</dbReference>
<evidence type="ECO:0000313" key="14">
    <source>
        <dbReference type="EMBL" id="MDZ7280283.1"/>
    </source>
</evidence>
<proteinExistence type="inferred from homology"/>
<dbReference type="InterPro" id="IPR003593">
    <property type="entry name" value="AAA+_ATPase"/>
</dbReference>
<feature type="domain" description="ABC transmembrane type-1" evidence="12">
    <location>
        <begin position="179"/>
        <end position="458"/>
    </location>
</feature>
<feature type="transmembrane region" description="Helical" evidence="10">
    <location>
        <begin position="286"/>
        <end position="311"/>
    </location>
</feature>
<dbReference type="EC" id="7.6.2.2" evidence="3"/>
<keyword evidence="7 10" id="KW-1133">Transmembrane helix</keyword>